<reference evidence="3" key="1">
    <citation type="submission" date="2006-12" db="EMBL/GenBank/DDBJ databases">
        <title>Complete sequence of plasmid 1 of Paracoccus denitrificans PD1222.</title>
        <authorList>
            <person name="Copeland A."/>
            <person name="Lucas S."/>
            <person name="Lapidus A."/>
            <person name="Barry K."/>
            <person name="Detter J.C."/>
            <person name="Glavina del Rio T."/>
            <person name="Hammon N."/>
            <person name="Israni S."/>
            <person name="Dalin E."/>
            <person name="Tice H."/>
            <person name="Pitluck S."/>
            <person name="Munk A.C."/>
            <person name="Brettin T."/>
            <person name="Bruce D."/>
            <person name="Han C."/>
            <person name="Tapia R."/>
            <person name="Gilna P."/>
            <person name="Schmutz J."/>
            <person name="Larimer F."/>
            <person name="Land M."/>
            <person name="Hauser L."/>
            <person name="Kyrpides N."/>
            <person name="Lykidis A."/>
            <person name="Spiro S."/>
            <person name="Richardson D.J."/>
            <person name="Moir J.W.B."/>
            <person name="Ferguson S.J."/>
            <person name="van Spanning R.J.M."/>
            <person name="Richardson P."/>
        </authorList>
    </citation>
    <scope>NUCLEOTIDE SEQUENCE [LARGE SCALE GENOMIC DNA]</scope>
    <source>
        <strain evidence="3">Pd 1222</strain>
        <plasmid evidence="3">pPD1222</plasmid>
    </source>
</reference>
<sequence length="82" mass="8853">MRSGKRLARRFPEPDPPGPLLRSATDLCRGPPLSRTSPSRPRISGETCSWSYSGCSFGQAHDLLSASELSSTALSFSSVTWP</sequence>
<gene>
    <name evidence="2" type="ordered locus">Pden_4532</name>
</gene>
<evidence type="ECO:0000313" key="2">
    <source>
        <dbReference type="EMBL" id="ABL72596.1"/>
    </source>
</evidence>
<evidence type="ECO:0000256" key="1">
    <source>
        <dbReference type="SAM" id="MobiDB-lite"/>
    </source>
</evidence>
<name>A1BAQ2_PARDP</name>
<accession>A1BAQ2</accession>
<dbReference type="EnsemblBacteria" id="ABL72596">
    <property type="protein sequence ID" value="ABL72596"/>
    <property type="gene ID" value="Pden_4532"/>
</dbReference>
<geneLocation type="plasmid" evidence="3">
    <name>pPD1222</name>
</geneLocation>
<dbReference type="KEGG" id="pde:Pden_4532"/>
<proteinExistence type="predicted"/>
<protein>
    <submittedName>
        <fullName evidence="2">Uncharacterized protein</fullName>
    </submittedName>
</protein>
<feature type="compositionally biased region" description="Low complexity" evidence="1">
    <location>
        <begin position="29"/>
        <end position="44"/>
    </location>
</feature>
<dbReference type="AlphaFoldDB" id="A1BAQ2"/>
<organism evidence="2 3">
    <name type="scientific">Paracoccus denitrificans (strain Pd 1222)</name>
    <dbReference type="NCBI Taxonomy" id="318586"/>
    <lineage>
        <taxon>Bacteria</taxon>
        <taxon>Pseudomonadati</taxon>
        <taxon>Pseudomonadota</taxon>
        <taxon>Alphaproteobacteria</taxon>
        <taxon>Rhodobacterales</taxon>
        <taxon>Paracoccaceae</taxon>
        <taxon>Paracoccus</taxon>
    </lineage>
</organism>
<evidence type="ECO:0000313" key="3">
    <source>
        <dbReference type="Proteomes" id="UP000000361"/>
    </source>
</evidence>
<dbReference type="Proteomes" id="UP000000361">
    <property type="component" value="Chromosome 1"/>
</dbReference>
<dbReference type="EMBL" id="CP000491">
    <property type="protein sequence ID" value="ABL72596.1"/>
    <property type="molecule type" value="Genomic_DNA"/>
</dbReference>
<dbReference type="HOGENOM" id="CLU_2555202_0_0_5"/>
<keyword evidence="3" id="KW-1185">Reference proteome</keyword>
<feature type="region of interest" description="Disordered" evidence="1">
    <location>
        <begin position="1"/>
        <end position="44"/>
    </location>
</feature>
<keyword evidence="2" id="KW-0614">Plasmid</keyword>